<dbReference type="AlphaFoldDB" id="A0A382UG02"/>
<sequence>MMTGLARGANVYYRGYVIHEDIKTIYYTIYGKRPDRIEISHVSSFVDAMQWIDRDITGPQYENFTEWPEIFVNRLEVANTVS</sequence>
<gene>
    <name evidence="1" type="ORF">METZ01_LOCUS386058</name>
</gene>
<evidence type="ECO:0000313" key="1">
    <source>
        <dbReference type="EMBL" id="SVD33204.1"/>
    </source>
</evidence>
<reference evidence="1" key="1">
    <citation type="submission" date="2018-05" db="EMBL/GenBank/DDBJ databases">
        <authorList>
            <person name="Lanie J.A."/>
            <person name="Ng W.-L."/>
            <person name="Kazmierczak K.M."/>
            <person name="Andrzejewski T.M."/>
            <person name="Davidsen T.M."/>
            <person name="Wayne K.J."/>
            <person name="Tettelin H."/>
            <person name="Glass J.I."/>
            <person name="Rusch D."/>
            <person name="Podicherti R."/>
            <person name="Tsui H.-C.T."/>
            <person name="Winkler M.E."/>
        </authorList>
    </citation>
    <scope>NUCLEOTIDE SEQUENCE</scope>
</reference>
<organism evidence="1">
    <name type="scientific">marine metagenome</name>
    <dbReference type="NCBI Taxonomy" id="408172"/>
    <lineage>
        <taxon>unclassified sequences</taxon>
        <taxon>metagenomes</taxon>
        <taxon>ecological metagenomes</taxon>
    </lineage>
</organism>
<proteinExistence type="predicted"/>
<dbReference type="EMBL" id="UINC01143972">
    <property type="protein sequence ID" value="SVD33204.1"/>
    <property type="molecule type" value="Genomic_DNA"/>
</dbReference>
<name>A0A382UG02_9ZZZZ</name>
<protein>
    <submittedName>
        <fullName evidence="1">Uncharacterized protein</fullName>
    </submittedName>
</protein>
<accession>A0A382UG02</accession>